<accession>A0A174RI25</accession>
<dbReference type="Proteomes" id="UP000095765">
    <property type="component" value="Unassembled WGS sequence"/>
</dbReference>
<reference evidence="2 3" key="1">
    <citation type="submission" date="2015-09" db="EMBL/GenBank/DDBJ databases">
        <authorList>
            <consortium name="Pathogen Informatics"/>
        </authorList>
    </citation>
    <scope>NUCLEOTIDE SEQUENCE [LARGE SCALE GENOMIC DNA]</scope>
    <source>
        <strain evidence="2 3">2789STDY5834939</strain>
    </source>
</reference>
<evidence type="ECO:0000313" key="3">
    <source>
        <dbReference type="Proteomes" id="UP000095765"/>
    </source>
</evidence>
<organism evidence="2 3">
    <name type="scientific">Anaerotruncus colihominis</name>
    <dbReference type="NCBI Taxonomy" id="169435"/>
    <lineage>
        <taxon>Bacteria</taxon>
        <taxon>Bacillati</taxon>
        <taxon>Bacillota</taxon>
        <taxon>Clostridia</taxon>
        <taxon>Eubacteriales</taxon>
        <taxon>Oscillospiraceae</taxon>
        <taxon>Anaerotruncus</taxon>
    </lineage>
</organism>
<dbReference type="GeneID" id="72465234"/>
<protein>
    <recommendedName>
        <fullName evidence="4">Adhesin domain-containing protein</fullName>
    </recommendedName>
</protein>
<name>A0A174RI25_9FIRM</name>
<dbReference type="AlphaFoldDB" id="A0A174RI25"/>
<feature type="chain" id="PRO_5008031870" description="Adhesin domain-containing protein" evidence="1">
    <location>
        <begin position="25"/>
        <end position="360"/>
    </location>
</feature>
<sequence length="360" mass="39306">MKKRVLTVCVALVLAVALGVLAYAADGNLYSVSVSGKNISFVSGGRVVGTYQASSTDLKLMTDGEGDLLVCFHATDGRYLGVTLGKQTSVTIQGVMSSLTVDSSLNKSVQVVVGSSGSAGIMYVYSPVSVVIQGNVGTLNVATSAQVTLSDGAYVTKANVDSSATLNIPSRSSVGNIDDVESGSSTSYSSSGKIKFRTRTIYADSGDRLRDLVGELEDNVTAYYNNRKISGDVEWVTSESTTVRNNRYYRFRFIPDSSKYDEATGTIRVRVDGDDNGDENVYLEIDEIYADRGDRLRDLRRDLRSNVTAYNDNDDEISGDFEWVESGSTRVEDGEEYKFRFIPDSSRYERVTDYITIYVD</sequence>
<keyword evidence="1" id="KW-0732">Signal</keyword>
<proteinExistence type="predicted"/>
<evidence type="ECO:0000313" key="2">
    <source>
        <dbReference type="EMBL" id="CUP85093.1"/>
    </source>
</evidence>
<gene>
    <name evidence="2" type="ORF">ERS852551_02152</name>
</gene>
<evidence type="ECO:0008006" key="4">
    <source>
        <dbReference type="Google" id="ProtNLM"/>
    </source>
</evidence>
<dbReference type="RefSeq" id="WP_006877165.1">
    <property type="nucleotide sequence ID" value="NZ_CABIWA010000003.1"/>
</dbReference>
<dbReference type="EMBL" id="CZBE01000014">
    <property type="protein sequence ID" value="CUP85093.1"/>
    <property type="molecule type" value="Genomic_DNA"/>
</dbReference>
<dbReference type="OrthoDB" id="1860341at2"/>
<feature type="signal peptide" evidence="1">
    <location>
        <begin position="1"/>
        <end position="24"/>
    </location>
</feature>
<evidence type="ECO:0000256" key="1">
    <source>
        <dbReference type="SAM" id="SignalP"/>
    </source>
</evidence>